<accession>A0A0R2CZL6</accession>
<dbReference type="Pfam" id="PF07872">
    <property type="entry name" value="DUF1659"/>
    <property type="match status" value="1"/>
</dbReference>
<protein>
    <recommendedName>
        <fullName evidence="1">DUF1659 domain-containing protein</fullName>
    </recommendedName>
</protein>
<dbReference type="AlphaFoldDB" id="A0A0R2CZL6"/>
<proteinExistence type="predicted"/>
<evidence type="ECO:0000313" key="2">
    <source>
        <dbReference type="EMBL" id="KRM97261.1"/>
    </source>
</evidence>
<keyword evidence="3" id="KW-1185">Reference proteome</keyword>
<sequence>MLEGVIQMSTTWIKNSLNTISVSTDGEKRKRSFNNIKSAVTDQEIVEFGKILSLLTGTSTDELKLTTINNIGA</sequence>
<evidence type="ECO:0000313" key="3">
    <source>
        <dbReference type="Proteomes" id="UP000051015"/>
    </source>
</evidence>
<evidence type="ECO:0000259" key="1">
    <source>
        <dbReference type="Pfam" id="PF07872"/>
    </source>
</evidence>
<dbReference type="Proteomes" id="UP000051015">
    <property type="component" value="Unassembled WGS sequence"/>
</dbReference>
<dbReference type="EMBL" id="AYZD01000004">
    <property type="protein sequence ID" value="KRM97261.1"/>
    <property type="molecule type" value="Genomic_DNA"/>
</dbReference>
<reference evidence="2 3" key="1">
    <citation type="journal article" date="2015" name="Genome Announc.">
        <title>Expanding the biotechnology potential of lactobacilli through comparative genomics of 213 strains and associated genera.</title>
        <authorList>
            <person name="Sun Z."/>
            <person name="Harris H.M."/>
            <person name="McCann A."/>
            <person name="Guo C."/>
            <person name="Argimon S."/>
            <person name="Zhang W."/>
            <person name="Yang X."/>
            <person name="Jeffery I.B."/>
            <person name="Cooney J.C."/>
            <person name="Kagawa T.F."/>
            <person name="Liu W."/>
            <person name="Song Y."/>
            <person name="Salvetti E."/>
            <person name="Wrobel A."/>
            <person name="Rasinkangas P."/>
            <person name="Parkhill J."/>
            <person name="Rea M.C."/>
            <person name="O'Sullivan O."/>
            <person name="Ritari J."/>
            <person name="Douillard F.P."/>
            <person name="Paul Ross R."/>
            <person name="Yang R."/>
            <person name="Briner A.E."/>
            <person name="Felis G.E."/>
            <person name="de Vos W.M."/>
            <person name="Barrangou R."/>
            <person name="Klaenhammer T.R."/>
            <person name="Caufield P.W."/>
            <person name="Cui Y."/>
            <person name="Zhang H."/>
            <person name="O'Toole P.W."/>
        </authorList>
    </citation>
    <scope>NUCLEOTIDE SEQUENCE [LARGE SCALE GENOMIC DNA]</scope>
    <source>
        <strain evidence="2 3">DSM 21051</strain>
    </source>
</reference>
<gene>
    <name evidence="2" type="ORF">FC19_GL001905</name>
</gene>
<feature type="domain" description="DUF1659" evidence="1">
    <location>
        <begin position="23"/>
        <end position="70"/>
    </location>
</feature>
<dbReference type="InterPro" id="IPR012454">
    <property type="entry name" value="DUF1659"/>
</dbReference>
<comment type="caution">
    <text evidence="2">The sequence shown here is derived from an EMBL/GenBank/DDBJ whole genome shotgun (WGS) entry which is preliminary data.</text>
</comment>
<dbReference type="PATRIC" id="fig|1423725.3.peg.1955"/>
<dbReference type="STRING" id="1423725.FC19_GL001905"/>
<name>A0A0R2CZL6_9LACO</name>
<organism evidence="2 3">
    <name type="scientific">Liquorilactobacillus aquaticus DSM 21051</name>
    <dbReference type="NCBI Taxonomy" id="1423725"/>
    <lineage>
        <taxon>Bacteria</taxon>
        <taxon>Bacillati</taxon>
        <taxon>Bacillota</taxon>
        <taxon>Bacilli</taxon>
        <taxon>Lactobacillales</taxon>
        <taxon>Lactobacillaceae</taxon>
        <taxon>Liquorilactobacillus</taxon>
    </lineage>
</organism>